<accession>A0A443HTU1</accession>
<evidence type="ECO:0000313" key="2">
    <source>
        <dbReference type="Proteomes" id="UP000283841"/>
    </source>
</evidence>
<sequence>MTECSPTPEDTLSLSLDTTDDSGLAVDPPSIECFLSCCLLLERNGGLGRFGLQADVRVDSVKGVKSQPPESHPALADARGGNYMARTPQAYYYNSIALVLVSSCLVTHPAAAAAAAAPHSRTEGIAGRRTDCRLVDLVSTTAATIIKIKKKKSRKKRYPMFVDGFGPVIIVFQPGAPLRSATMRPIVSQYLTLLCKVPEWGISRNSDPNDGKSGHPSSLKAQRFRRLAGEDNITELTCINNNNNDGKFPKDSGLLVVIGEGFLKRCQPDKLPGGPQQAEKKLLH</sequence>
<protein>
    <submittedName>
        <fullName evidence="1">Uncharacterized protein</fullName>
    </submittedName>
</protein>
<dbReference type="AlphaFoldDB" id="A0A443HTU1"/>
<dbReference type="EMBL" id="RCNU01000006">
    <property type="protein sequence ID" value="RWQ95237.1"/>
    <property type="molecule type" value="Genomic_DNA"/>
</dbReference>
<dbReference type="VEuPathDB" id="FungiDB:C8Q69DRAFT_445176"/>
<organism evidence="1 2">
    <name type="scientific">Byssochlamys spectabilis</name>
    <name type="common">Paecilomyces variotii</name>
    <dbReference type="NCBI Taxonomy" id="264951"/>
    <lineage>
        <taxon>Eukaryota</taxon>
        <taxon>Fungi</taxon>
        <taxon>Dikarya</taxon>
        <taxon>Ascomycota</taxon>
        <taxon>Pezizomycotina</taxon>
        <taxon>Eurotiomycetes</taxon>
        <taxon>Eurotiomycetidae</taxon>
        <taxon>Eurotiales</taxon>
        <taxon>Thermoascaceae</taxon>
        <taxon>Paecilomyces</taxon>
    </lineage>
</organism>
<evidence type="ECO:0000313" key="1">
    <source>
        <dbReference type="EMBL" id="RWQ95237.1"/>
    </source>
</evidence>
<keyword evidence="2" id="KW-1185">Reference proteome</keyword>
<dbReference type="Proteomes" id="UP000283841">
    <property type="component" value="Unassembled WGS sequence"/>
</dbReference>
<gene>
    <name evidence="1" type="ORF">C8Q69DRAFT_445176</name>
</gene>
<dbReference type="RefSeq" id="XP_028484882.1">
    <property type="nucleotide sequence ID" value="XM_028629049.1"/>
</dbReference>
<reference evidence="1 2" key="1">
    <citation type="journal article" date="2018" name="Front. Microbiol.">
        <title>Genomic and genetic insights into a cosmopolitan fungus, Paecilomyces variotii (Eurotiales).</title>
        <authorList>
            <person name="Urquhart A.S."/>
            <person name="Mondo S.J."/>
            <person name="Makela M.R."/>
            <person name="Hane J.K."/>
            <person name="Wiebenga A."/>
            <person name="He G."/>
            <person name="Mihaltcheva S."/>
            <person name="Pangilinan J."/>
            <person name="Lipzen A."/>
            <person name="Barry K."/>
            <person name="de Vries R.P."/>
            <person name="Grigoriev I.V."/>
            <person name="Idnurm A."/>
        </authorList>
    </citation>
    <scope>NUCLEOTIDE SEQUENCE [LARGE SCALE GENOMIC DNA]</scope>
    <source>
        <strain evidence="1 2">CBS 101075</strain>
    </source>
</reference>
<dbReference type="GeneID" id="39598326"/>
<comment type="caution">
    <text evidence="1">The sequence shown here is derived from an EMBL/GenBank/DDBJ whole genome shotgun (WGS) entry which is preliminary data.</text>
</comment>
<name>A0A443HTU1_BYSSP</name>
<proteinExistence type="predicted"/>